<organism evidence="2 3">
    <name type="scientific">Terricaulis silvestris</name>
    <dbReference type="NCBI Taxonomy" id="2686094"/>
    <lineage>
        <taxon>Bacteria</taxon>
        <taxon>Pseudomonadati</taxon>
        <taxon>Pseudomonadota</taxon>
        <taxon>Alphaproteobacteria</taxon>
        <taxon>Caulobacterales</taxon>
        <taxon>Caulobacteraceae</taxon>
        <taxon>Terricaulis</taxon>
    </lineage>
</organism>
<dbReference type="AlphaFoldDB" id="A0A6I6MP20"/>
<keyword evidence="1" id="KW-1133">Transmembrane helix</keyword>
<feature type="transmembrane region" description="Helical" evidence="1">
    <location>
        <begin position="30"/>
        <end position="55"/>
    </location>
</feature>
<evidence type="ECO:0000313" key="3">
    <source>
        <dbReference type="Proteomes" id="UP000431269"/>
    </source>
</evidence>
<feature type="transmembrane region" description="Helical" evidence="1">
    <location>
        <begin position="75"/>
        <end position="104"/>
    </location>
</feature>
<proteinExistence type="predicted"/>
<evidence type="ECO:0000256" key="1">
    <source>
        <dbReference type="SAM" id="Phobius"/>
    </source>
</evidence>
<sequence>MNDVAGSRIERLREKSKEWFDRATAAAPGALTLLSAIIAIALAIVVAWAAVLILGRAGEQIADTLTSGAPLLGQVLGYLFMAALLAAGVGLFFVTLTAVVRLSAWALAAIASRTANKTSPQSERYVTAGLIALLPAAGVYFVATQPAFQALPLELKQHLIPVLLPFAIGVVAAPLSNRGQAITLTLLALLTVTGIVAATGYLSPSPQPMAAAWHWADLMRQSEPLQRLWWMLLVLFAALIWVVAVFAGSREGSLDDRPRSSIRFNDVLSPSPAS</sequence>
<protein>
    <submittedName>
        <fullName evidence="2">Uncharacterized protein</fullName>
    </submittedName>
</protein>
<dbReference type="Proteomes" id="UP000431269">
    <property type="component" value="Chromosome"/>
</dbReference>
<feature type="transmembrane region" description="Helical" evidence="1">
    <location>
        <begin position="125"/>
        <end position="143"/>
    </location>
</feature>
<dbReference type="KEGG" id="tsv:DSM104635_00101"/>
<feature type="transmembrane region" description="Helical" evidence="1">
    <location>
        <begin position="182"/>
        <end position="202"/>
    </location>
</feature>
<feature type="transmembrane region" description="Helical" evidence="1">
    <location>
        <begin position="155"/>
        <end position="175"/>
    </location>
</feature>
<dbReference type="EMBL" id="CP047045">
    <property type="protein sequence ID" value="QGZ93292.1"/>
    <property type="molecule type" value="Genomic_DNA"/>
</dbReference>
<keyword evidence="3" id="KW-1185">Reference proteome</keyword>
<gene>
    <name evidence="2" type="ORF">DSM104635_00101</name>
</gene>
<keyword evidence="1" id="KW-0472">Membrane</keyword>
<reference evidence="3" key="1">
    <citation type="submission" date="2019-12" db="EMBL/GenBank/DDBJ databases">
        <title>Complete genome of Terracaulis silvestris 0127_4.</title>
        <authorList>
            <person name="Vieira S."/>
            <person name="Riedel T."/>
            <person name="Sproer C."/>
            <person name="Pascual J."/>
            <person name="Boedeker C."/>
            <person name="Overmann J."/>
        </authorList>
    </citation>
    <scope>NUCLEOTIDE SEQUENCE [LARGE SCALE GENOMIC DNA]</scope>
    <source>
        <strain evidence="3">0127_4</strain>
    </source>
</reference>
<name>A0A6I6MP20_9CAUL</name>
<dbReference type="RefSeq" id="WP_158764301.1">
    <property type="nucleotide sequence ID" value="NZ_CP047045.1"/>
</dbReference>
<feature type="transmembrane region" description="Helical" evidence="1">
    <location>
        <begin position="228"/>
        <end position="249"/>
    </location>
</feature>
<keyword evidence="1" id="KW-0812">Transmembrane</keyword>
<evidence type="ECO:0000313" key="2">
    <source>
        <dbReference type="EMBL" id="QGZ93292.1"/>
    </source>
</evidence>
<accession>A0A6I6MP20</accession>